<dbReference type="InterPro" id="IPR006531">
    <property type="entry name" value="Gp5/Vgr_OB"/>
</dbReference>
<dbReference type="SUPFAM" id="SSF69255">
    <property type="entry name" value="gp5 N-terminal domain-like"/>
    <property type="match status" value="1"/>
</dbReference>
<dbReference type="SUPFAM" id="SSF69279">
    <property type="entry name" value="Phage tail proteins"/>
    <property type="match status" value="2"/>
</dbReference>
<dbReference type="SUPFAM" id="SSF69349">
    <property type="entry name" value="Phage fibre proteins"/>
    <property type="match status" value="1"/>
</dbReference>
<protein>
    <submittedName>
        <fullName evidence="6">Rhs element Vgr protein</fullName>
    </submittedName>
</protein>
<dbReference type="InterPro" id="IPR037026">
    <property type="entry name" value="Vgr_OB-fold_dom_sf"/>
</dbReference>
<dbReference type="NCBIfam" id="TIGR01646">
    <property type="entry name" value="vgr_GE"/>
    <property type="match status" value="1"/>
</dbReference>
<evidence type="ECO:0000256" key="1">
    <source>
        <dbReference type="ARBA" id="ARBA00005558"/>
    </source>
</evidence>
<sequence length="911" mass="98527">MNTTDLVSAIRGGLIQQDRLIKTDIPALPSDTMVPLRAIVSAELGRDFSVTLELVSPADDVELKTLIAQPITLWVRQADRSYLPVNGYIHTARRLGADGSLTTYQLTFASWLHFLRFRRDMRCWQDQSADAIITDVFNAHPQARGRFTLMLSTPLPARSYCRQSETDWNFVHRLMEDEGLYGFWRHDADGGSHRFVVVDDIHALDPLPGGTIRFARAGTGDESDAFTQWAGTRTLQSVAYTTRTFDYKAPSVPSNPKGTTLPTRADQGTLPGQLEVYEYTGAYTFATQDRGDHLSKLRLEEWESRAKRFEAVGGVRAIDAGRRFTLVDHPEHDVDAAAQREFAALRVRRYIENNLPLSEQEANFPHGLKARLAAAKRESASEAAGAADAAGAAGVVTHDDGSTGFYRVEVEAQRTTLPYRSPFEHAKPEMALETAIVAGPDGEEVHTDELNRIRIRFIWDRLDTADGQASCWVRVAQADTGGGYGGVHMPRVGEEVAVGYLGGDCDRPIVLHRVYNGSVKPQWHDNGLLSGFRSKEYAGSGYNQMVMDDATGQNRVQLMSSSANSMLQLGYQIAQSGNARGAYLGSGFDLRTDTYGAVRASRGLHLTTHAKPAGSQPLDATEARQQLQGAGSLVEAMSQASARHQAEPLQAGQDALEQFTDATLQSRSGSAAGGLTAGGGTGSANVFGKPVMLFASPDGIALASQQSVHLAADQQINLVGGASTHLVAGKSLVASVVDRLSLFVQNAGAKLFAAKGKVEIQAQADNLELTAQKTLKIVSATQRIEVAAGQEVLLTSGGAYVRLQGGNIEIHAPGRIDVKGASHAFTGPTRLHTNLGAFKQTAGPYDEALQFKDELGKPVPNLDHLLQMRGDLMKTAASDQGSISRVFSQSPDPIQAYLHVPNIRIGSDQFE</sequence>
<evidence type="ECO:0000259" key="5">
    <source>
        <dbReference type="Pfam" id="PF13296"/>
    </source>
</evidence>
<dbReference type="InterPro" id="IPR017847">
    <property type="entry name" value="T6SS_RhsGE_Vgr_subset"/>
</dbReference>
<dbReference type="NCBIfam" id="TIGR03361">
    <property type="entry name" value="VI_Rhs_Vgr"/>
    <property type="match status" value="1"/>
</dbReference>
<evidence type="ECO:0000259" key="3">
    <source>
        <dbReference type="Pfam" id="PF04717"/>
    </source>
</evidence>
<feature type="domain" description="DUF2345" evidence="4">
    <location>
        <begin position="681"/>
        <end position="828"/>
    </location>
</feature>
<proteinExistence type="inferred from homology"/>
<dbReference type="Proteomes" id="UP000031838">
    <property type="component" value="Chromosome 1"/>
</dbReference>
<evidence type="ECO:0000313" key="7">
    <source>
        <dbReference type="Proteomes" id="UP000031838"/>
    </source>
</evidence>
<accession>A0A0B6S5T7</accession>
<evidence type="ECO:0000313" key="6">
    <source>
        <dbReference type="EMBL" id="AJK47611.1"/>
    </source>
</evidence>
<dbReference type="Gene3D" id="2.40.50.230">
    <property type="entry name" value="Gp5 N-terminal domain"/>
    <property type="match status" value="1"/>
</dbReference>
<dbReference type="InterPro" id="IPR006533">
    <property type="entry name" value="T6SS_Vgr_RhsGE"/>
</dbReference>
<dbReference type="InterPro" id="IPR028244">
    <property type="entry name" value="T6SS_Rhs_Vgr_dom"/>
</dbReference>
<dbReference type="Pfam" id="PF05954">
    <property type="entry name" value="Phage_GPD"/>
    <property type="match status" value="1"/>
</dbReference>
<evidence type="ECO:0000259" key="4">
    <source>
        <dbReference type="Pfam" id="PF10106"/>
    </source>
</evidence>
<reference evidence="6 7" key="2">
    <citation type="journal article" date="2016" name="Appl. Microbiol. Biotechnol.">
        <title>Mutations improving production and secretion of extracellular lipase by Burkholderia glumae PG1.</title>
        <authorList>
            <person name="Knapp A."/>
            <person name="Voget S."/>
            <person name="Gao R."/>
            <person name="Zaburannyi N."/>
            <person name="Krysciak D."/>
            <person name="Breuer M."/>
            <person name="Hauer B."/>
            <person name="Streit W.R."/>
            <person name="Muller R."/>
            <person name="Daniel R."/>
            <person name="Jaeger K.E."/>
        </authorList>
    </citation>
    <scope>NUCLEOTIDE SEQUENCE [LARGE SCALE GENOMIC DNA]</scope>
    <source>
        <strain evidence="6 7">PG1</strain>
    </source>
</reference>
<dbReference type="InterPro" id="IPR018769">
    <property type="entry name" value="VgrG2_DUF2345"/>
</dbReference>
<dbReference type="KEGG" id="bgp:BGL_1c31350"/>
<dbReference type="AlphaFoldDB" id="A0A0B6S5T7"/>
<dbReference type="EMBL" id="CP002580">
    <property type="protein sequence ID" value="AJK47611.1"/>
    <property type="molecule type" value="Genomic_DNA"/>
</dbReference>
<evidence type="ECO:0000256" key="2">
    <source>
        <dbReference type="SAM" id="MobiDB-lite"/>
    </source>
</evidence>
<feature type="domain" description="Gp5/Type VI secretion system Vgr protein OB-fold" evidence="3">
    <location>
        <begin position="448"/>
        <end position="515"/>
    </location>
</feature>
<organism evidence="6 7">
    <name type="scientific">Burkholderia plantarii</name>
    <dbReference type="NCBI Taxonomy" id="41899"/>
    <lineage>
        <taxon>Bacteria</taxon>
        <taxon>Pseudomonadati</taxon>
        <taxon>Pseudomonadota</taxon>
        <taxon>Betaproteobacteria</taxon>
        <taxon>Burkholderiales</taxon>
        <taxon>Burkholderiaceae</taxon>
        <taxon>Burkholderia</taxon>
    </lineage>
</organism>
<gene>
    <name evidence="6" type="ORF">BGL_1c31350</name>
</gene>
<dbReference type="Gene3D" id="3.55.50.10">
    <property type="entry name" value="Baseplate protein-like domains"/>
    <property type="match status" value="1"/>
</dbReference>
<dbReference type="RefSeq" id="WP_123863572.1">
    <property type="nucleotide sequence ID" value="NZ_CP002580.1"/>
</dbReference>
<feature type="domain" description="Putative type VI secretion system Rhs element associated Vgr" evidence="5">
    <location>
        <begin position="535"/>
        <end position="640"/>
    </location>
</feature>
<dbReference type="HOGENOM" id="CLU_004121_1_0_4"/>
<keyword evidence="7" id="KW-1185">Reference proteome</keyword>
<reference evidence="7" key="1">
    <citation type="submission" date="2011-03" db="EMBL/GenBank/DDBJ databases">
        <authorList>
            <person name="Voget S."/>
            <person name="Streit W.R."/>
            <person name="Jaeger K.E."/>
            <person name="Daniel R."/>
        </authorList>
    </citation>
    <scope>NUCLEOTIDE SEQUENCE [LARGE SCALE GENOMIC DNA]</scope>
    <source>
        <strain evidence="7">PG1</strain>
    </source>
</reference>
<dbReference type="Gene3D" id="4.10.220.110">
    <property type="match status" value="1"/>
</dbReference>
<dbReference type="Pfam" id="PF10106">
    <property type="entry name" value="DUF2345"/>
    <property type="match status" value="1"/>
</dbReference>
<comment type="similarity">
    <text evidence="1">Belongs to the VgrG protein family.</text>
</comment>
<dbReference type="Pfam" id="PF04717">
    <property type="entry name" value="Phage_base_V"/>
    <property type="match status" value="1"/>
</dbReference>
<name>A0A0B6S5T7_BURPL</name>
<dbReference type="Pfam" id="PF13296">
    <property type="entry name" value="T6SS_Vgr"/>
    <property type="match status" value="1"/>
</dbReference>
<feature type="region of interest" description="Disordered" evidence="2">
    <location>
        <begin position="609"/>
        <end position="650"/>
    </location>
</feature>
<dbReference type="Gene3D" id="2.30.110.50">
    <property type="match status" value="1"/>
</dbReference>